<proteinExistence type="predicted"/>
<dbReference type="EMBL" id="GL945433">
    <property type="protein sequence ID" value="EGO25843.1"/>
    <property type="molecule type" value="Genomic_DNA"/>
</dbReference>
<dbReference type="KEGG" id="sla:SERLADRAFT_466540"/>
<evidence type="ECO:0000313" key="1">
    <source>
        <dbReference type="EMBL" id="EGO25843.1"/>
    </source>
</evidence>
<reference evidence="1" key="1">
    <citation type="submission" date="2011-04" db="EMBL/GenBank/DDBJ databases">
        <title>Evolution of plant cell wall degrading machinery underlies the functional diversity of forest fungi.</title>
        <authorList>
            <consortium name="US DOE Joint Genome Institute (JGI-PGF)"/>
            <person name="Eastwood D.C."/>
            <person name="Floudas D."/>
            <person name="Binder M."/>
            <person name="Majcherczyk A."/>
            <person name="Schneider P."/>
            <person name="Aerts A."/>
            <person name="Asiegbu F.O."/>
            <person name="Baker S.E."/>
            <person name="Barry K."/>
            <person name="Bendiksby M."/>
            <person name="Blumentritt M."/>
            <person name="Coutinho P.M."/>
            <person name="Cullen D."/>
            <person name="Cullen D."/>
            <person name="Gathman A."/>
            <person name="Goodell B."/>
            <person name="Henrissat B."/>
            <person name="Ihrmark K."/>
            <person name="Kauserud H."/>
            <person name="Kohler A."/>
            <person name="LaButti K."/>
            <person name="Lapidus A."/>
            <person name="Lavin J.L."/>
            <person name="Lee Y.-H."/>
            <person name="Lindquist E."/>
            <person name="Lilly W."/>
            <person name="Lucas S."/>
            <person name="Morin E."/>
            <person name="Murat C."/>
            <person name="Oguiza J.A."/>
            <person name="Park J."/>
            <person name="Pisabarro A.G."/>
            <person name="Riley R."/>
            <person name="Rosling A."/>
            <person name="Salamov A."/>
            <person name="Schmidt O."/>
            <person name="Schmutz J."/>
            <person name="Skrede I."/>
            <person name="Stenlid J."/>
            <person name="Wiebenga A."/>
            <person name="Xie X."/>
            <person name="Kues U."/>
            <person name="Hibbett D.S."/>
            <person name="Hoffmeister D."/>
            <person name="Hogberg N."/>
            <person name="Martin F."/>
            <person name="Grigoriev I.V."/>
            <person name="Watkinson S.C."/>
        </authorList>
    </citation>
    <scope>NUCLEOTIDE SEQUENCE</scope>
    <source>
        <strain evidence="1">S7.9</strain>
    </source>
</reference>
<sequence length="68" mass="7794">MKLARYTKHRYNNTPRIDLGASTYNTVFDITANSHDTTARWEQSSRGADLSTCAVMSKTYLRFSIMLD</sequence>
<accession>F8NUD1</accession>
<dbReference type="GeneID" id="18819079"/>
<dbReference type="RefSeq" id="XP_007317965.1">
    <property type="nucleotide sequence ID" value="XM_007317903.1"/>
</dbReference>
<name>F8NUD1_SERL9</name>
<dbReference type="Proteomes" id="UP000008064">
    <property type="component" value="Unassembled WGS sequence"/>
</dbReference>
<dbReference type="AlphaFoldDB" id="F8NUD1"/>
<protein>
    <submittedName>
        <fullName evidence="1">Uncharacterized protein</fullName>
    </submittedName>
</protein>
<dbReference type="HOGENOM" id="CLU_2795535_0_0_1"/>
<gene>
    <name evidence="1" type="ORF">SERLADRAFT_466540</name>
</gene>
<organism>
    <name type="scientific">Serpula lacrymans var. lacrymans (strain S7.9)</name>
    <name type="common">Dry rot fungus</name>
    <dbReference type="NCBI Taxonomy" id="578457"/>
    <lineage>
        <taxon>Eukaryota</taxon>
        <taxon>Fungi</taxon>
        <taxon>Dikarya</taxon>
        <taxon>Basidiomycota</taxon>
        <taxon>Agaricomycotina</taxon>
        <taxon>Agaricomycetes</taxon>
        <taxon>Agaricomycetidae</taxon>
        <taxon>Boletales</taxon>
        <taxon>Coniophorineae</taxon>
        <taxon>Serpulaceae</taxon>
        <taxon>Serpula</taxon>
    </lineage>
</organism>